<evidence type="ECO:0000313" key="2">
    <source>
        <dbReference type="Proteomes" id="UP001055811"/>
    </source>
</evidence>
<gene>
    <name evidence="1" type="ORF">L2E82_47803</name>
</gene>
<reference evidence="1 2" key="2">
    <citation type="journal article" date="2022" name="Mol. Ecol. Resour.">
        <title>The genomes of chicory, endive, great burdock and yacon provide insights into Asteraceae paleo-polyploidization history and plant inulin production.</title>
        <authorList>
            <person name="Fan W."/>
            <person name="Wang S."/>
            <person name="Wang H."/>
            <person name="Wang A."/>
            <person name="Jiang F."/>
            <person name="Liu H."/>
            <person name="Zhao H."/>
            <person name="Xu D."/>
            <person name="Zhang Y."/>
        </authorList>
    </citation>
    <scope>NUCLEOTIDE SEQUENCE [LARGE SCALE GENOMIC DNA]</scope>
    <source>
        <strain evidence="2">cv. Punajuju</strain>
        <tissue evidence="1">Leaves</tissue>
    </source>
</reference>
<keyword evidence="2" id="KW-1185">Reference proteome</keyword>
<dbReference type="EMBL" id="CM042017">
    <property type="protein sequence ID" value="KAI3689833.1"/>
    <property type="molecule type" value="Genomic_DNA"/>
</dbReference>
<comment type="caution">
    <text evidence="1">The sequence shown here is derived from an EMBL/GenBank/DDBJ whole genome shotgun (WGS) entry which is preliminary data.</text>
</comment>
<evidence type="ECO:0000313" key="1">
    <source>
        <dbReference type="EMBL" id="KAI3689833.1"/>
    </source>
</evidence>
<protein>
    <submittedName>
        <fullName evidence="1">Uncharacterized protein</fullName>
    </submittedName>
</protein>
<sequence length="77" mass="9386">MIWSSISRTQKLIRLSCLAEFFWLRFTLTHRIAHRQWQRLRKPNPNPVIFFVKVLQLLLLCSGRFNYNRISHALFQE</sequence>
<name>A0ACB8YWR2_CICIN</name>
<accession>A0ACB8YWR2</accession>
<reference evidence="2" key="1">
    <citation type="journal article" date="2022" name="Mol. Ecol. Resour.">
        <title>The genomes of chicory, endive, great burdock and yacon provide insights into Asteraceae palaeo-polyploidization history and plant inulin production.</title>
        <authorList>
            <person name="Fan W."/>
            <person name="Wang S."/>
            <person name="Wang H."/>
            <person name="Wang A."/>
            <person name="Jiang F."/>
            <person name="Liu H."/>
            <person name="Zhao H."/>
            <person name="Xu D."/>
            <person name="Zhang Y."/>
        </authorList>
    </citation>
    <scope>NUCLEOTIDE SEQUENCE [LARGE SCALE GENOMIC DNA]</scope>
    <source>
        <strain evidence="2">cv. Punajuju</strain>
    </source>
</reference>
<organism evidence="1 2">
    <name type="scientific">Cichorium intybus</name>
    <name type="common">Chicory</name>
    <dbReference type="NCBI Taxonomy" id="13427"/>
    <lineage>
        <taxon>Eukaryota</taxon>
        <taxon>Viridiplantae</taxon>
        <taxon>Streptophyta</taxon>
        <taxon>Embryophyta</taxon>
        <taxon>Tracheophyta</taxon>
        <taxon>Spermatophyta</taxon>
        <taxon>Magnoliopsida</taxon>
        <taxon>eudicotyledons</taxon>
        <taxon>Gunneridae</taxon>
        <taxon>Pentapetalae</taxon>
        <taxon>asterids</taxon>
        <taxon>campanulids</taxon>
        <taxon>Asterales</taxon>
        <taxon>Asteraceae</taxon>
        <taxon>Cichorioideae</taxon>
        <taxon>Cichorieae</taxon>
        <taxon>Cichoriinae</taxon>
        <taxon>Cichorium</taxon>
    </lineage>
</organism>
<dbReference type="Proteomes" id="UP001055811">
    <property type="component" value="Linkage Group LG09"/>
</dbReference>
<proteinExistence type="predicted"/>